<sequence>MWLNAWAEAVCDAHTPEVTLWLSQARVNGTVSGDGGAEECRVVATGRSGGAVVAG</sequence>
<protein>
    <submittedName>
        <fullName evidence="1">Uncharacterized protein</fullName>
    </submittedName>
</protein>
<organism evidence="1 2">
    <name type="scientific">Streptomyces cinnamoneus</name>
    <name type="common">Streptoverticillium cinnamoneum</name>
    <dbReference type="NCBI Taxonomy" id="53446"/>
    <lineage>
        <taxon>Bacteria</taxon>
        <taxon>Bacillati</taxon>
        <taxon>Actinomycetota</taxon>
        <taxon>Actinomycetes</taxon>
        <taxon>Kitasatosporales</taxon>
        <taxon>Streptomycetaceae</taxon>
        <taxon>Streptomyces</taxon>
        <taxon>Streptomyces cinnamoneus group</taxon>
    </lineage>
</organism>
<dbReference type="EMBL" id="BMVB01000038">
    <property type="protein sequence ID" value="GHC72940.1"/>
    <property type="molecule type" value="Genomic_DNA"/>
</dbReference>
<reference evidence="1" key="2">
    <citation type="submission" date="2020-09" db="EMBL/GenBank/DDBJ databases">
        <authorList>
            <person name="Sun Q."/>
            <person name="Ohkuma M."/>
        </authorList>
    </citation>
    <scope>NUCLEOTIDE SEQUENCE</scope>
    <source>
        <strain evidence="1">JCM 4633</strain>
    </source>
</reference>
<evidence type="ECO:0000313" key="2">
    <source>
        <dbReference type="Proteomes" id="UP000646244"/>
    </source>
</evidence>
<evidence type="ECO:0000313" key="1">
    <source>
        <dbReference type="EMBL" id="GHC72940.1"/>
    </source>
</evidence>
<dbReference type="Proteomes" id="UP000646244">
    <property type="component" value="Unassembled WGS sequence"/>
</dbReference>
<name>A0A918U263_STRCJ</name>
<dbReference type="AlphaFoldDB" id="A0A918U263"/>
<proteinExistence type="predicted"/>
<gene>
    <name evidence="1" type="ORF">GCM10010507_60180</name>
</gene>
<accession>A0A918U263</accession>
<comment type="caution">
    <text evidence="1">The sequence shown here is derived from an EMBL/GenBank/DDBJ whole genome shotgun (WGS) entry which is preliminary data.</text>
</comment>
<reference evidence="1" key="1">
    <citation type="journal article" date="2014" name="Int. J. Syst. Evol. Microbiol.">
        <title>Complete genome sequence of Corynebacterium casei LMG S-19264T (=DSM 44701T), isolated from a smear-ripened cheese.</title>
        <authorList>
            <consortium name="US DOE Joint Genome Institute (JGI-PGF)"/>
            <person name="Walter F."/>
            <person name="Albersmeier A."/>
            <person name="Kalinowski J."/>
            <person name="Ruckert C."/>
        </authorList>
    </citation>
    <scope>NUCLEOTIDE SEQUENCE</scope>
    <source>
        <strain evidence="1">JCM 4633</strain>
    </source>
</reference>